<evidence type="ECO:0000313" key="3">
    <source>
        <dbReference type="Proteomes" id="UP000800036"/>
    </source>
</evidence>
<evidence type="ECO:0000256" key="1">
    <source>
        <dbReference type="SAM" id="MobiDB-lite"/>
    </source>
</evidence>
<dbReference type="OrthoDB" id="3774289at2759"/>
<name>A0A6A5VDG8_9PLEO</name>
<gene>
    <name evidence="2" type="ORF">BU23DRAFT_641506</name>
</gene>
<proteinExistence type="predicted"/>
<reference evidence="2" key="1">
    <citation type="journal article" date="2020" name="Stud. Mycol.">
        <title>101 Dothideomycetes genomes: a test case for predicting lifestyles and emergence of pathogens.</title>
        <authorList>
            <person name="Haridas S."/>
            <person name="Albert R."/>
            <person name="Binder M."/>
            <person name="Bloem J."/>
            <person name="Labutti K."/>
            <person name="Salamov A."/>
            <person name="Andreopoulos B."/>
            <person name="Baker S."/>
            <person name="Barry K."/>
            <person name="Bills G."/>
            <person name="Bluhm B."/>
            <person name="Cannon C."/>
            <person name="Castanera R."/>
            <person name="Culley D."/>
            <person name="Daum C."/>
            <person name="Ezra D."/>
            <person name="Gonzalez J."/>
            <person name="Henrissat B."/>
            <person name="Kuo A."/>
            <person name="Liang C."/>
            <person name="Lipzen A."/>
            <person name="Lutzoni F."/>
            <person name="Magnuson J."/>
            <person name="Mondo S."/>
            <person name="Nolan M."/>
            <person name="Ohm R."/>
            <person name="Pangilinan J."/>
            <person name="Park H.-J."/>
            <person name="Ramirez L."/>
            <person name="Alfaro M."/>
            <person name="Sun H."/>
            <person name="Tritt A."/>
            <person name="Yoshinaga Y."/>
            <person name="Zwiers L.-H."/>
            <person name="Turgeon B."/>
            <person name="Goodwin S."/>
            <person name="Spatafora J."/>
            <person name="Crous P."/>
            <person name="Grigoriev I."/>
        </authorList>
    </citation>
    <scope>NUCLEOTIDE SEQUENCE</scope>
    <source>
        <strain evidence="2">CBS 107.79</strain>
    </source>
</reference>
<dbReference type="AlphaFoldDB" id="A0A6A5VDG8"/>
<dbReference type="Proteomes" id="UP000800036">
    <property type="component" value="Unassembled WGS sequence"/>
</dbReference>
<protein>
    <submittedName>
        <fullName evidence="2">Uncharacterized protein</fullName>
    </submittedName>
</protein>
<feature type="region of interest" description="Disordered" evidence="1">
    <location>
        <begin position="1"/>
        <end position="22"/>
    </location>
</feature>
<dbReference type="EMBL" id="ML976683">
    <property type="protein sequence ID" value="KAF1973076.1"/>
    <property type="molecule type" value="Genomic_DNA"/>
</dbReference>
<organism evidence="2 3">
    <name type="scientific">Bimuria novae-zelandiae CBS 107.79</name>
    <dbReference type="NCBI Taxonomy" id="1447943"/>
    <lineage>
        <taxon>Eukaryota</taxon>
        <taxon>Fungi</taxon>
        <taxon>Dikarya</taxon>
        <taxon>Ascomycota</taxon>
        <taxon>Pezizomycotina</taxon>
        <taxon>Dothideomycetes</taxon>
        <taxon>Pleosporomycetidae</taxon>
        <taxon>Pleosporales</taxon>
        <taxon>Massarineae</taxon>
        <taxon>Didymosphaeriaceae</taxon>
        <taxon>Bimuria</taxon>
    </lineage>
</organism>
<evidence type="ECO:0000313" key="2">
    <source>
        <dbReference type="EMBL" id="KAF1973076.1"/>
    </source>
</evidence>
<keyword evidence="3" id="KW-1185">Reference proteome</keyword>
<sequence length="352" mass="37745">MGKSSNPMKLPKKCSVPGDESGTRRIACSVSSGIRAEWKCPGDAIRNITSNSLSSEIISSGVGSIDHAQPNWEETILKPLLEAYPRIDNGATFATYTVAAVLVAYEIICQRNAVLTQDDYDLVESMFSRFLYHENVLLAIREAVEAEIEEASGSDLNPSKLNTLFVLDALLAEASIRLGQKAKSAAAFNDMADGATLTPSSPTSTIAVQSTHAQTASSRDVEIQYYLHKECALVIDRVTSTDLRGETLVLGTSDGRRVEIEEGVTVSSIAGACHTVEIRAPNTDGFELSATVVLPPGKSYIVEEAISSGRAAENQELSFIETGKATIYIADGPYAVVLHNGGQVEVRNVFQV</sequence>
<accession>A0A6A5VDG8</accession>